<dbReference type="InterPro" id="IPR028098">
    <property type="entry name" value="Glyco_trans_4-like_N"/>
</dbReference>
<evidence type="ECO:0000259" key="2">
    <source>
        <dbReference type="Pfam" id="PF13439"/>
    </source>
</evidence>
<dbReference type="Gene3D" id="3.40.50.2000">
    <property type="entry name" value="Glycogen Phosphorylase B"/>
    <property type="match status" value="2"/>
</dbReference>
<dbReference type="SUPFAM" id="SSF53756">
    <property type="entry name" value="UDP-Glycosyltransferase/glycogen phosphorylase"/>
    <property type="match status" value="1"/>
</dbReference>
<dbReference type="PANTHER" id="PTHR12526">
    <property type="entry name" value="GLYCOSYLTRANSFERASE"/>
    <property type="match status" value="1"/>
</dbReference>
<gene>
    <name evidence="3" type="ORF">CCC_00748</name>
</gene>
<dbReference type="InterPro" id="IPR001296">
    <property type="entry name" value="Glyco_trans_1"/>
</dbReference>
<feature type="domain" description="Glycosyltransferase subfamily 4-like N-terminal" evidence="2">
    <location>
        <begin position="12"/>
        <end position="150"/>
    </location>
</feature>
<keyword evidence="4" id="KW-1185">Reference proteome</keyword>
<protein>
    <submittedName>
        <fullName evidence="3">Glycosyl transferase</fullName>
    </submittedName>
</protein>
<dbReference type="Pfam" id="PF00534">
    <property type="entry name" value="Glycos_transf_1"/>
    <property type="match status" value="1"/>
</dbReference>
<organism evidence="3 4">
    <name type="scientific">Paramagnetospirillum magnetotacticum MS-1</name>
    <dbReference type="NCBI Taxonomy" id="272627"/>
    <lineage>
        <taxon>Bacteria</taxon>
        <taxon>Pseudomonadati</taxon>
        <taxon>Pseudomonadota</taxon>
        <taxon>Alphaproteobacteria</taxon>
        <taxon>Rhodospirillales</taxon>
        <taxon>Magnetospirillaceae</taxon>
        <taxon>Paramagnetospirillum</taxon>
    </lineage>
</organism>
<sequence>MRILHTIPGRNWGGMEHRTLEQVRWLKSHGHDVWLASPQDGESYKRAQAAGMPVVDFDFDRPWKPATVRSFRKLLIEKSVEVVDTHVTRDAKTACACLDLVAVVRSRHVNQPLKGGAIRRLQWRMGADHIITVAECTRSQLLGVGLADAKRSVSIGGWADERFFDLPDPVATRARLRAELNIPAEAYAWVCVGMIRPDKGQDHLLAALALLKARGLSPMLTIVGSATSECADYERGLHAQLSAAGLAGQVVFTGYREDVSELMQMGDAVVIPSLTEAQPRVAVQAFAVGKPVVASAVGGVPEIVFDGETGLLVPAADPARLAEAMARIMTDHDATARMAANARQMAEKDMRFDNRMNQTLEVYRTAQAHARKRFLPKFRGVGA</sequence>
<feature type="domain" description="Glycosyl transferase family 1" evidence="1">
    <location>
        <begin position="174"/>
        <end position="345"/>
    </location>
</feature>
<dbReference type="Pfam" id="PF13439">
    <property type="entry name" value="Glyco_transf_4"/>
    <property type="match status" value="1"/>
</dbReference>
<dbReference type="Proteomes" id="UP000031971">
    <property type="component" value="Unassembled WGS sequence"/>
</dbReference>
<evidence type="ECO:0000259" key="1">
    <source>
        <dbReference type="Pfam" id="PF00534"/>
    </source>
</evidence>
<evidence type="ECO:0000313" key="3">
    <source>
        <dbReference type="EMBL" id="KIL97687.1"/>
    </source>
</evidence>
<dbReference type="EMBL" id="JXSL01000030">
    <property type="protein sequence ID" value="KIL97687.1"/>
    <property type="molecule type" value="Genomic_DNA"/>
</dbReference>
<comment type="caution">
    <text evidence="3">The sequence shown here is derived from an EMBL/GenBank/DDBJ whole genome shotgun (WGS) entry which is preliminary data.</text>
</comment>
<accession>A0A0C2U871</accession>
<dbReference type="OrthoDB" id="9790710at2"/>
<dbReference type="AlphaFoldDB" id="A0A0C2U871"/>
<dbReference type="RefSeq" id="WP_041042056.1">
    <property type="nucleotide sequence ID" value="NZ_JXSL01000030.1"/>
</dbReference>
<name>A0A0C2U871_PARME</name>
<proteinExistence type="predicted"/>
<dbReference type="STRING" id="272627.CCC_00748"/>
<dbReference type="GO" id="GO:0016757">
    <property type="term" value="F:glycosyltransferase activity"/>
    <property type="evidence" value="ECO:0007669"/>
    <property type="project" value="InterPro"/>
</dbReference>
<evidence type="ECO:0000313" key="4">
    <source>
        <dbReference type="Proteomes" id="UP000031971"/>
    </source>
</evidence>
<dbReference type="CDD" id="cd03801">
    <property type="entry name" value="GT4_PimA-like"/>
    <property type="match status" value="1"/>
</dbReference>
<keyword evidence="3" id="KW-0808">Transferase</keyword>
<reference evidence="3 4" key="1">
    <citation type="submission" date="2015-01" db="EMBL/GenBank/DDBJ databases">
        <title>Genome Sequence of Magnetospirillum magnetotacticum Strain MS-1.</title>
        <authorList>
            <person name="Marinov G.K."/>
            <person name="Smalley M.D."/>
            <person name="DeSalvo G."/>
        </authorList>
    </citation>
    <scope>NUCLEOTIDE SEQUENCE [LARGE SCALE GENOMIC DNA]</scope>
    <source>
        <strain evidence="3 4">MS-1</strain>
    </source>
</reference>